<dbReference type="Proteomes" id="UP001107558">
    <property type="component" value="Chromosome 1"/>
</dbReference>
<evidence type="ECO:0000256" key="31">
    <source>
        <dbReference type="ARBA" id="ARBA00048001"/>
    </source>
</evidence>
<accession>A0A9J6CH35</accession>
<comment type="catalytic activity">
    <reaction evidence="18">
        <text>choloyl-CoA + propanoyl-CoA = 3alpha,7alpha,12alpha-trihydroxy-24-oxo-5beta-cholestan-26-oyl-CoA + CoA</text>
        <dbReference type="Rhea" id="RHEA:16865"/>
        <dbReference type="ChEBI" id="CHEBI:57287"/>
        <dbReference type="ChEBI" id="CHEBI:57373"/>
        <dbReference type="ChEBI" id="CHEBI:57392"/>
        <dbReference type="ChEBI" id="CHEBI:58507"/>
        <dbReference type="EC" id="2.3.1.176"/>
    </reaction>
    <physiologicalReaction direction="right-to-left" evidence="18">
        <dbReference type="Rhea" id="RHEA:16867"/>
    </physiologicalReaction>
</comment>
<gene>
    <name evidence="43" type="ORF">PVAND_010612</name>
</gene>
<evidence type="ECO:0000256" key="37">
    <source>
        <dbReference type="ARBA" id="ARBA00049306"/>
    </source>
</evidence>
<evidence type="ECO:0000256" key="24">
    <source>
        <dbReference type="ARBA" id="ARBA00031346"/>
    </source>
</evidence>
<evidence type="ECO:0000256" key="34">
    <source>
        <dbReference type="ARBA" id="ARBA00049178"/>
    </source>
</evidence>
<evidence type="ECO:0000256" key="2">
    <source>
        <dbReference type="ARBA" id="ARBA00004275"/>
    </source>
</evidence>
<evidence type="ECO:0000256" key="23">
    <source>
        <dbReference type="ARBA" id="ARBA00031275"/>
    </source>
</evidence>
<evidence type="ECO:0000256" key="11">
    <source>
        <dbReference type="ARBA" id="ARBA00023121"/>
    </source>
</evidence>
<comment type="subcellular location">
    <subcellularLocation>
        <location evidence="3">Cytoplasm</location>
    </subcellularLocation>
    <subcellularLocation>
        <location evidence="1">Mitochondrion</location>
    </subcellularLocation>
    <subcellularLocation>
        <location evidence="2">Peroxisome</location>
    </subcellularLocation>
</comment>
<dbReference type="EC" id="2.3.1.155" evidence="15"/>
<evidence type="ECO:0000256" key="32">
    <source>
        <dbReference type="ARBA" id="ARBA00048004"/>
    </source>
</evidence>
<dbReference type="InterPro" id="IPR016039">
    <property type="entry name" value="Thiolase-like"/>
</dbReference>
<evidence type="ECO:0000256" key="21">
    <source>
        <dbReference type="ARBA" id="ARBA00030531"/>
    </source>
</evidence>
<evidence type="ECO:0000256" key="19">
    <source>
        <dbReference type="ARBA" id="ARBA00024514"/>
    </source>
</evidence>
<evidence type="ECO:0000256" key="10">
    <source>
        <dbReference type="ARBA" id="ARBA00023098"/>
    </source>
</evidence>
<dbReference type="GO" id="GO:0008289">
    <property type="term" value="F:lipid binding"/>
    <property type="evidence" value="ECO:0007669"/>
    <property type="project" value="UniProtKB-KW"/>
</dbReference>
<dbReference type="EC" id="2.3.1.16" evidence="16"/>
<comment type="catalytic activity">
    <reaction evidence="33">
        <text>butanoyl-CoA + acetyl-CoA = 3-oxohexanoyl-CoA + CoA</text>
        <dbReference type="Rhea" id="RHEA:31111"/>
        <dbReference type="ChEBI" id="CHEBI:57287"/>
        <dbReference type="ChEBI" id="CHEBI:57288"/>
        <dbReference type="ChEBI" id="CHEBI:57371"/>
        <dbReference type="ChEBI" id="CHEBI:62418"/>
    </reaction>
    <physiologicalReaction direction="right-to-left" evidence="33">
        <dbReference type="Rhea" id="RHEA:31113"/>
    </physiologicalReaction>
</comment>
<evidence type="ECO:0000259" key="42">
    <source>
        <dbReference type="Pfam" id="PF22691"/>
    </source>
</evidence>
<evidence type="ECO:0000256" key="25">
    <source>
        <dbReference type="ARBA" id="ARBA00032093"/>
    </source>
</evidence>
<dbReference type="Gene3D" id="3.40.47.10">
    <property type="match status" value="1"/>
</dbReference>
<evidence type="ECO:0000256" key="33">
    <source>
        <dbReference type="ARBA" id="ARBA00048553"/>
    </source>
</evidence>
<evidence type="ECO:0000256" key="15">
    <source>
        <dbReference type="ARBA" id="ARBA00024058"/>
    </source>
</evidence>
<evidence type="ECO:0000256" key="7">
    <source>
        <dbReference type="ARBA" id="ARBA00022490"/>
    </source>
</evidence>
<evidence type="ECO:0000256" key="27">
    <source>
        <dbReference type="ARBA" id="ARBA00033178"/>
    </source>
</evidence>
<evidence type="ECO:0000256" key="35">
    <source>
        <dbReference type="ARBA" id="ARBA00049268"/>
    </source>
</evidence>
<feature type="domain" description="Thiolase C-terminal" evidence="42">
    <location>
        <begin position="267"/>
        <end position="385"/>
    </location>
</feature>
<comment type="catalytic activity">
    <reaction evidence="19">
        <text>3-oxo-(9Z-octadecenoyl)-CoA + CoA = (7Z)-hexadecenoyl-CoA + acetyl-CoA</text>
        <dbReference type="Rhea" id="RHEA:47400"/>
        <dbReference type="ChEBI" id="CHEBI:57287"/>
        <dbReference type="ChEBI" id="CHEBI:57288"/>
        <dbReference type="ChEBI" id="CHEBI:87695"/>
        <dbReference type="ChEBI" id="CHEBI:87698"/>
    </reaction>
    <physiologicalReaction direction="left-to-right" evidence="19">
        <dbReference type="Rhea" id="RHEA:47401"/>
    </physiologicalReaction>
</comment>
<evidence type="ECO:0000256" key="17">
    <source>
        <dbReference type="ARBA" id="ARBA00024471"/>
    </source>
</evidence>
<comment type="catalytic activity">
    <reaction evidence="20">
        <text>7-dehydrocholesterol(in) = 7-dehydrocholesterol(out)</text>
        <dbReference type="Rhea" id="RHEA:62960"/>
        <dbReference type="ChEBI" id="CHEBI:17759"/>
    </reaction>
</comment>
<organism evidence="43 44">
    <name type="scientific">Polypedilum vanderplanki</name>
    <name type="common">Sleeping chironomid midge</name>
    <dbReference type="NCBI Taxonomy" id="319348"/>
    <lineage>
        <taxon>Eukaryota</taxon>
        <taxon>Metazoa</taxon>
        <taxon>Ecdysozoa</taxon>
        <taxon>Arthropoda</taxon>
        <taxon>Hexapoda</taxon>
        <taxon>Insecta</taxon>
        <taxon>Pterygota</taxon>
        <taxon>Neoptera</taxon>
        <taxon>Endopterygota</taxon>
        <taxon>Diptera</taxon>
        <taxon>Nematocera</taxon>
        <taxon>Chironomoidea</taxon>
        <taxon>Chironomidae</taxon>
        <taxon>Chironominae</taxon>
        <taxon>Polypedilum</taxon>
        <taxon>Polypedilum</taxon>
    </lineage>
</organism>
<keyword evidence="10" id="KW-0443">Lipid metabolism</keyword>
<dbReference type="InterPro" id="IPR055140">
    <property type="entry name" value="Thiolase_C_2"/>
</dbReference>
<keyword evidence="12" id="KW-0496">Mitochondrion</keyword>
<dbReference type="SUPFAM" id="SSF55718">
    <property type="entry name" value="SCP-like"/>
    <property type="match status" value="1"/>
</dbReference>
<dbReference type="InterPro" id="IPR020616">
    <property type="entry name" value="Thiolase_N"/>
</dbReference>
<comment type="catalytic activity">
    <reaction evidence="38">
        <text>octanoyl-CoA + acetyl-CoA = 3-oxodecanoyl-CoA + CoA</text>
        <dbReference type="Rhea" id="RHEA:31087"/>
        <dbReference type="ChEBI" id="CHEBI:57287"/>
        <dbReference type="ChEBI" id="CHEBI:57288"/>
        <dbReference type="ChEBI" id="CHEBI:57386"/>
        <dbReference type="ChEBI" id="CHEBI:62548"/>
    </reaction>
    <physiologicalReaction direction="right-to-left" evidence="38">
        <dbReference type="Rhea" id="RHEA:31089"/>
    </physiologicalReaction>
</comment>
<evidence type="ECO:0000256" key="39">
    <source>
        <dbReference type="SAM" id="MobiDB-lite"/>
    </source>
</evidence>
<evidence type="ECO:0000256" key="3">
    <source>
        <dbReference type="ARBA" id="ARBA00004496"/>
    </source>
</evidence>
<evidence type="ECO:0000256" key="6">
    <source>
        <dbReference type="ARBA" id="ARBA00022448"/>
    </source>
</evidence>
<evidence type="ECO:0000256" key="14">
    <source>
        <dbReference type="ARBA" id="ARBA00023315"/>
    </source>
</evidence>
<keyword evidence="14" id="KW-0012">Acyltransferase</keyword>
<keyword evidence="7" id="KW-0963">Cytoplasm</keyword>
<dbReference type="SUPFAM" id="SSF53901">
    <property type="entry name" value="Thiolase-like"/>
    <property type="match status" value="2"/>
</dbReference>
<dbReference type="InterPro" id="IPR020613">
    <property type="entry name" value="Thiolase_CS"/>
</dbReference>
<dbReference type="PANTHER" id="PTHR42870">
    <property type="entry name" value="ACETYL-COA C-ACETYLTRANSFERASE"/>
    <property type="match status" value="1"/>
</dbReference>
<keyword evidence="13" id="KW-0576">Peroxisome</keyword>
<keyword evidence="9" id="KW-0445">Lipid transport</keyword>
<comment type="catalytic activity">
    <reaction evidence="17">
        <text>propanoyl-CoA + tetradecanoyl-CoA = 3-oxo-2-methylhexadecanoyl-CoA + CoA</text>
        <dbReference type="Rhea" id="RHEA:46344"/>
        <dbReference type="ChEBI" id="CHEBI:57287"/>
        <dbReference type="ChEBI" id="CHEBI:57385"/>
        <dbReference type="ChEBI" id="CHEBI:57392"/>
        <dbReference type="ChEBI" id="CHEBI:86042"/>
    </reaction>
    <physiologicalReaction direction="right-to-left" evidence="17">
        <dbReference type="Rhea" id="RHEA:46346"/>
    </physiologicalReaction>
</comment>
<dbReference type="GO" id="GO:0006629">
    <property type="term" value="P:lipid metabolic process"/>
    <property type="evidence" value="ECO:0007669"/>
    <property type="project" value="UniProtKB-KW"/>
</dbReference>
<dbReference type="GO" id="GO:0005739">
    <property type="term" value="C:mitochondrion"/>
    <property type="evidence" value="ECO:0007669"/>
    <property type="project" value="UniProtKB-SubCell"/>
</dbReference>
<name>A0A9J6CH35_POLVA</name>
<comment type="catalytic activity">
    <reaction evidence="34">
        <text>an acyl-CoA + acetyl-CoA = a 3-oxoacyl-CoA + CoA</text>
        <dbReference type="Rhea" id="RHEA:21564"/>
        <dbReference type="ChEBI" id="CHEBI:57287"/>
        <dbReference type="ChEBI" id="CHEBI:57288"/>
        <dbReference type="ChEBI" id="CHEBI:58342"/>
        <dbReference type="ChEBI" id="CHEBI:90726"/>
        <dbReference type="EC" id="2.3.1.16"/>
    </reaction>
    <physiologicalReaction direction="right-to-left" evidence="34">
        <dbReference type="Rhea" id="RHEA:21566"/>
    </physiologicalReaction>
</comment>
<dbReference type="GO" id="GO:0050633">
    <property type="term" value="F:acetyl-CoA C-myristoyltransferase activity"/>
    <property type="evidence" value="ECO:0007669"/>
    <property type="project" value="UniProtKB-EC"/>
</dbReference>
<evidence type="ECO:0000256" key="9">
    <source>
        <dbReference type="ARBA" id="ARBA00023055"/>
    </source>
</evidence>
<comment type="function">
    <text evidence="28">Mediates the transfer of all common phospholipids, cholesterol and gangliosides from the endoplasmic reticulum to the plasma membrane. May play a role in regulating steroidogenesis. Stimulates the microsomal conversion of 7-dehydrocholesterol to cholesterol. Also binds fatty acids and fatty acyl Coenzyme A (CoA) such as phytanoyl-CoA. Involved in the regulation phospholipid synthesis in endoplasmic reticulum enhancing the incorporation of exogenous fatty acid into glycerides. Seems to stimulate the rate-limiting step in phosphatidic acid formation mediated by GPAT3. Isoforms SCP2 and SCPx cooperate in peroxisomal oxidation of certain naturally occurring tetramethyl-branched fatty acyl-CoAs.</text>
</comment>
<evidence type="ECO:0000256" key="29">
    <source>
        <dbReference type="ARBA" id="ARBA00045994"/>
    </source>
</evidence>
<evidence type="ECO:0000256" key="8">
    <source>
        <dbReference type="ARBA" id="ARBA00022679"/>
    </source>
</evidence>
<evidence type="ECO:0000256" key="28">
    <source>
        <dbReference type="ARBA" id="ARBA00045738"/>
    </source>
</evidence>
<evidence type="ECO:0000313" key="43">
    <source>
        <dbReference type="EMBL" id="KAG5681152.1"/>
    </source>
</evidence>
<dbReference type="NCBIfam" id="NF006102">
    <property type="entry name" value="PRK08256.1"/>
    <property type="match status" value="1"/>
</dbReference>
<sequence length="557" mass="61471">MGKQRVFVIGCGMTKFEKPGRRQDFDYPDMAKEAVTKALKDAKIDYREIKQAVCGFCYGESCSGQRALYQMGMTGIPIYNVNNNCSTGASALILAKQLIETGQNDCVLALGFEKMERGSLGTKWTDRTIPLDKHFEVMMEIDGMTAAPPAAQLFGNAGEEHMRKYGSKPEHFAKIAYKNHKHSVNNPYSQFRDEYTLEQVKSSPNVHRVLTKLQCCPTSDGSACCIVANEDFVRRHKLEAQAVEILAMEMCTDLESTFSEKSAIKLVGYDMAKKAAEKVFTQTNYKPQDVDVVELHDCFSANELITYEALGLCPEGKAHELIDRNDNTYGGKYVINPSGGLISKGHPLGATGLAQCSELCWQLRGEADKRQVPNCNLALQHNVGLGGAVVVGLYKLGFPETRKPQNLSVASVPGSGGKKQAGNSKIKPTPDGFLVSPLMEIFEQAMAEDKENLIEKVRGIYGFRVTNGPNGAEGYWVINAKEGKGKITYNGTEKPDVTFIINDKDVTELIKGEINPQKAFFQGKVKVSGNMGLAMKLVDLQRTAQHRIEELRIKHKL</sequence>
<evidence type="ECO:0000313" key="44">
    <source>
        <dbReference type="Proteomes" id="UP001107558"/>
    </source>
</evidence>
<evidence type="ECO:0000256" key="12">
    <source>
        <dbReference type="ARBA" id="ARBA00023128"/>
    </source>
</evidence>
<feature type="domain" description="SCP2" evidence="41">
    <location>
        <begin position="442"/>
        <end position="540"/>
    </location>
</feature>
<evidence type="ECO:0000256" key="36">
    <source>
        <dbReference type="ARBA" id="ARBA00049270"/>
    </source>
</evidence>
<comment type="catalytic activity">
    <reaction evidence="35">
        <text>hexadecanoyl-CoA + acetyl-CoA = 3-oxooctadecanoyl-CoA + CoA</text>
        <dbReference type="Rhea" id="RHEA:35279"/>
        <dbReference type="ChEBI" id="CHEBI:57287"/>
        <dbReference type="ChEBI" id="CHEBI:57288"/>
        <dbReference type="ChEBI" id="CHEBI:57379"/>
        <dbReference type="ChEBI" id="CHEBI:71407"/>
    </reaction>
    <physiologicalReaction direction="right-to-left" evidence="35">
        <dbReference type="Rhea" id="RHEA:35281"/>
    </physiologicalReaction>
</comment>
<keyword evidence="11" id="KW-0446">Lipid-binding</keyword>
<comment type="catalytic activity">
    <reaction evidence="32">
        <text>decanoyl-CoA + acetyl-CoA = 3-oxododecanoyl-CoA + CoA</text>
        <dbReference type="Rhea" id="RHEA:31183"/>
        <dbReference type="ChEBI" id="CHEBI:57287"/>
        <dbReference type="ChEBI" id="CHEBI:57288"/>
        <dbReference type="ChEBI" id="CHEBI:61430"/>
        <dbReference type="ChEBI" id="CHEBI:62615"/>
    </reaction>
    <physiologicalReaction direction="right-to-left" evidence="32">
        <dbReference type="Rhea" id="RHEA:31185"/>
    </physiologicalReaction>
</comment>
<comment type="catalytic activity">
    <reaction evidence="30">
        <text>tetradecanoyl-CoA + acetyl-CoA = 3-oxohexadecanoyl-CoA + CoA</text>
        <dbReference type="Rhea" id="RHEA:18161"/>
        <dbReference type="ChEBI" id="CHEBI:57287"/>
        <dbReference type="ChEBI" id="CHEBI:57288"/>
        <dbReference type="ChEBI" id="CHEBI:57349"/>
        <dbReference type="ChEBI" id="CHEBI:57385"/>
        <dbReference type="EC" id="2.3.1.155"/>
    </reaction>
    <physiologicalReaction direction="right-to-left" evidence="30">
        <dbReference type="Rhea" id="RHEA:18163"/>
    </physiologicalReaction>
</comment>
<evidence type="ECO:0000259" key="41">
    <source>
        <dbReference type="Pfam" id="PF02036"/>
    </source>
</evidence>
<evidence type="ECO:0000256" key="38">
    <source>
        <dbReference type="ARBA" id="ARBA00049542"/>
    </source>
</evidence>
<dbReference type="GO" id="GO:0003988">
    <property type="term" value="F:acetyl-CoA C-acyltransferase activity"/>
    <property type="evidence" value="ECO:0007669"/>
    <property type="project" value="UniProtKB-EC"/>
</dbReference>
<keyword evidence="44" id="KW-1185">Reference proteome</keyword>
<comment type="caution">
    <text evidence="43">The sequence shown here is derived from an EMBL/GenBank/DDBJ whole genome shotgun (WGS) entry which is preliminary data.</text>
</comment>
<dbReference type="EMBL" id="JADBJN010000001">
    <property type="protein sequence ID" value="KAG5681152.1"/>
    <property type="molecule type" value="Genomic_DNA"/>
</dbReference>
<dbReference type="InterPro" id="IPR036527">
    <property type="entry name" value="SCP2_sterol-bd_dom_sf"/>
</dbReference>
<keyword evidence="6" id="KW-0813">Transport</keyword>
<dbReference type="Pfam" id="PF22691">
    <property type="entry name" value="Thiolase_C_1"/>
    <property type="match status" value="1"/>
</dbReference>
<evidence type="ECO:0000256" key="13">
    <source>
        <dbReference type="ARBA" id="ARBA00023140"/>
    </source>
</evidence>
<evidence type="ECO:0000256" key="4">
    <source>
        <dbReference type="ARBA" id="ARBA00012352"/>
    </source>
</evidence>
<feature type="region of interest" description="Disordered" evidence="39">
    <location>
        <begin position="405"/>
        <end position="427"/>
    </location>
</feature>
<dbReference type="PROSITE" id="PS00737">
    <property type="entry name" value="THIOLASE_2"/>
    <property type="match status" value="1"/>
</dbReference>
<protein>
    <recommendedName>
        <fullName evidence="5">Sterol carrier protein 2</fullName>
        <ecNumber evidence="15">2.3.1.155</ecNumber>
        <ecNumber evidence="16">2.3.1.16</ecNumber>
        <ecNumber evidence="4">2.3.1.176</ecNumber>
    </recommendedName>
    <alternativeName>
        <fullName evidence="25">Acetyl-CoA C-myristoyltransferase</fullName>
    </alternativeName>
    <alternativeName>
        <fullName evidence="22">Non-specific lipid-transfer protein</fullName>
    </alternativeName>
    <alternativeName>
        <fullName evidence="26">Propanoyl-CoA C-acyltransferase</fullName>
    </alternativeName>
    <alternativeName>
        <fullName evidence="21">SCP-2/3-oxoacyl-CoA thiolase</fullName>
    </alternativeName>
    <alternativeName>
        <fullName evidence="23">SCP-2/thiolase</fullName>
    </alternativeName>
    <alternativeName>
        <fullName evidence="24">SCP-chi</fullName>
    </alternativeName>
    <alternativeName>
        <fullName evidence="27">Sterol carrier protein X</fullName>
    </alternativeName>
</protein>
<dbReference type="OrthoDB" id="542135at2759"/>
<dbReference type="AlphaFoldDB" id="A0A9J6CH35"/>
<evidence type="ECO:0000256" key="1">
    <source>
        <dbReference type="ARBA" id="ARBA00004173"/>
    </source>
</evidence>
<dbReference type="Gene3D" id="3.30.1050.10">
    <property type="entry name" value="SCP2 sterol-binding domain"/>
    <property type="match status" value="1"/>
</dbReference>
<proteinExistence type="predicted"/>
<dbReference type="CDD" id="cd00829">
    <property type="entry name" value="SCP-x_thiolase"/>
    <property type="match status" value="1"/>
</dbReference>
<dbReference type="EC" id="2.3.1.176" evidence="4"/>
<dbReference type="Pfam" id="PF02036">
    <property type="entry name" value="SCP2"/>
    <property type="match status" value="1"/>
</dbReference>
<dbReference type="GO" id="GO:0006869">
    <property type="term" value="P:lipid transport"/>
    <property type="evidence" value="ECO:0007669"/>
    <property type="project" value="UniProtKB-KW"/>
</dbReference>
<comment type="function">
    <text evidence="29">Plays a crucial role in the peroxisomal oxidation of branched-chain fatty acids. Catalyzes the last step of the peroxisomal beta-oxidation of branched chain fatty acids and the side chain of the bile acid intermediates di- and trihydroxycoprostanic acids (DHCA and THCA). Also active with medium and long straight chain 3-oxoacyl-CoAs. Stimulates the microsomal conversion of 7-dehydrocholesterol to cholesterol and transfers phosphatidylcholine and 7-dehydrocholesterol between membrances, in vitro. Isoforms SCP2 and SCPx cooperate in peroxisomal oxidation of certain naturally occurring tetramethyl-branched fatty acyl-CoAs.</text>
</comment>
<feature type="domain" description="Thiolase N-terminal" evidence="40">
    <location>
        <begin position="6"/>
        <end position="195"/>
    </location>
</feature>
<reference evidence="43" key="1">
    <citation type="submission" date="2021-03" db="EMBL/GenBank/DDBJ databases">
        <title>Chromosome level genome of the anhydrobiotic midge Polypedilum vanderplanki.</title>
        <authorList>
            <person name="Yoshida Y."/>
            <person name="Kikawada T."/>
            <person name="Gusev O."/>
        </authorList>
    </citation>
    <scope>NUCLEOTIDE SEQUENCE</scope>
    <source>
        <strain evidence="43">NIAS01</strain>
        <tissue evidence="43">Whole body or cell culture</tissue>
    </source>
</reference>
<dbReference type="InterPro" id="IPR003033">
    <property type="entry name" value="SCP2_sterol-bd_dom"/>
</dbReference>
<comment type="catalytic activity">
    <reaction evidence="31">
        <text>hexanoyl-CoA + acetyl-CoA = 3-oxooctanoyl-CoA + CoA</text>
        <dbReference type="Rhea" id="RHEA:31203"/>
        <dbReference type="ChEBI" id="CHEBI:57287"/>
        <dbReference type="ChEBI" id="CHEBI:57288"/>
        <dbReference type="ChEBI" id="CHEBI:62619"/>
        <dbReference type="ChEBI" id="CHEBI:62620"/>
    </reaction>
    <physiologicalReaction direction="right-to-left" evidence="31">
        <dbReference type="Rhea" id="RHEA:31205"/>
    </physiologicalReaction>
</comment>
<keyword evidence="8" id="KW-0808">Transferase</keyword>
<evidence type="ECO:0000256" key="16">
    <source>
        <dbReference type="ARBA" id="ARBA00024073"/>
    </source>
</evidence>
<comment type="catalytic activity">
    <reaction evidence="36">
        <text>dodecanoyl-CoA + acetyl-CoA = 3-oxotetradecanoyl-CoA + CoA</text>
        <dbReference type="Rhea" id="RHEA:31091"/>
        <dbReference type="ChEBI" id="CHEBI:57287"/>
        <dbReference type="ChEBI" id="CHEBI:57288"/>
        <dbReference type="ChEBI" id="CHEBI:57375"/>
        <dbReference type="ChEBI" id="CHEBI:62543"/>
    </reaction>
    <physiologicalReaction direction="right-to-left" evidence="36">
        <dbReference type="Rhea" id="RHEA:31093"/>
    </physiologicalReaction>
</comment>
<dbReference type="FunFam" id="3.30.1050.10:FF:000001">
    <property type="entry name" value="Putative Non-specific lipid-transfer protein"/>
    <property type="match status" value="1"/>
</dbReference>
<evidence type="ECO:0000256" key="30">
    <source>
        <dbReference type="ARBA" id="ARBA00047485"/>
    </source>
</evidence>
<dbReference type="PANTHER" id="PTHR42870:SF1">
    <property type="entry name" value="NON-SPECIFIC LIPID-TRANSFER PROTEIN-LIKE 2"/>
    <property type="match status" value="1"/>
</dbReference>
<dbReference type="FunFam" id="3.40.47.10:FF:000016">
    <property type="entry name" value="Non-specific lipid-transfer protein"/>
    <property type="match status" value="1"/>
</dbReference>
<comment type="catalytic activity">
    <reaction evidence="37">
        <text>3-oxohexadecanedioyl-CoA + CoA = tetradecanedioyl-CoA + acetyl-CoA</text>
        <dbReference type="Rhea" id="RHEA:40343"/>
        <dbReference type="ChEBI" id="CHEBI:57287"/>
        <dbReference type="ChEBI" id="CHEBI:57288"/>
        <dbReference type="ChEBI" id="CHEBI:77081"/>
        <dbReference type="ChEBI" id="CHEBI:77084"/>
    </reaction>
    <physiologicalReaction direction="left-to-right" evidence="37">
        <dbReference type="Rhea" id="RHEA:40344"/>
    </physiologicalReaction>
</comment>
<dbReference type="Pfam" id="PF00108">
    <property type="entry name" value="Thiolase_N"/>
    <property type="match status" value="1"/>
</dbReference>
<evidence type="ECO:0000256" key="26">
    <source>
        <dbReference type="ARBA" id="ARBA00032316"/>
    </source>
</evidence>
<evidence type="ECO:0000256" key="22">
    <source>
        <dbReference type="ARBA" id="ARBA00030851"/>
    </source>
</evidence>
<evidence type="ECO:0000259" key="40">
    <source>
        <dbReference type="Pfam" id="PF00108"/>
    </source>
</evidence>
<evidence type="ECO:0000256" key="20">
    <source>
        <dbReference type="ARBA" id="ARBA00029287"/>
    </source>
</evidence>
<evidence type="ECO:0000256" key="18">
    <source>
        <dbReference type="ARBA" id="ARBA00024509"/>
    </source>
</evidence>
<evidence type="ECO:0000256" key="5">
    <source>
        <dbReference type="ARBA" id="ARBA00014545"/>
    </source>
</evidence>
<dbReference type="GO" id="GO:0005777">
    <property type="term" value="C:peroxisome"/>
    <property type="evidence" value="ECO:0007669"/>
    <property type="project" value="UniProtKB-SubCell"/>
</dbReference>